<dbReference type="Gene3D" id="1.10.150.240">
    <property type="entry name" value="Putative phosphatase, domain 2"/>
    <property type="match status" value="1"/>
</dbReference>
<dbReference type="InterPro" id="IPR036412">
    <property type="entry name" value="HAD-like_sf"/>
</dbReference>
<dbReference type="PANTHER" id="PTHR18901:SF42">
    <property type="entry name" value="SUPERFAMILY HYDROLASE, PUTATIVE-RELATED"/>
    <property type="match status" value="1"/>
</dbReference>
<dbReference type="GO" id="GO:0016791">
    <property type="term" value="F:phosphatase activity"/>
    <property type="evidence" value="ECO:0007669"/>
    <property type="project" value="TreeGrafter"/>
</dbReference>
<keyword evidence="2" id="KW-1185">Reference proteome</keyword>
<dbReference type="SUPFAM" id="SSF56784">
    <property type="entry name" value="HAD-like"/>
    <property type="match status" value="1"/>
</dbReference>
<dbReference type="RefSeq" id="XP_056786476.1">
    <property type="nucleotide sequence ID" value="XM_056938094.1"/>
</dbReference>
<dbReference type="Proteomes" id="UP001148312">
    <property type="component" value="Unassembled WGS sequence"/>
</dbReference>
<dbReference type="InterPro" id="IPR023198">
    <property type="entry name" value="PGP-like_dom2"/>
</dbReference>
<sequence>MVRGNADLPVIRACIFDLDGLLINSEDMVTKAVNQVLKQYGRPPLDAPIRAKLMGVPDSTSSCEFHNWAKVPISREQFTLELKNRMREKFQNCIPLPGAERLLSNLSRVCNAFGDKIQLALASSTKSQSLELKISRPETKQLLNHFQRDRCILGDDPRVRQGKPAPDIYSVALQTLQSEINATPILPHECLVFEDSLAGFRAGFRAGMRVIWVPHPDLATEYQVSREGALTGGMGIISVGDDTGVREFDEDWVEKISSLAEFNYEKYGLHIQF</sequence>
<protein>
    <submittedName>
        <fullName evidence="1">Uncharacterized protein</fullName>
    </submittedName>
</protein>
<dbReference type="NCBIfam" id="TIGR01509">
    <property type="entry name" value="HAD-SF-IA-v3"/>
    <property type="match status" value="1"/>
</dbReference>
<dbReference type="InterPro" id="IPR023214">
    <property type="entry name" value="HAD_sf"/>
</dbReference>
<reference evidence="1" key="1">
    <citation type="submission" date="2022-12" db="EMBL/GenBank/DDBJ databases">
        <authorList>
            <person name="Petersen C."/>
        </authorList>
    </citation>
    <scope>NUCLEOTIDE SEQUENCE</scope>
    <source>
        <strain evidence="1">IBT 30728</strain>
    </source>
</reference>
<dbReference type="Pfam" id="PF13419">
    <property type="entry name" value="HAD_2"/>
    <property type="match status" value="1"/>
</dbReference>
<dbReference type="EMBL" id="JAPWDQ010000013">
    <property type="protein sequence ID" value="KAJ5471930.1"/>
    <property type="molecule type" value="Genomic_DNA"/>
</dbReference>
<dbReference type="GeneID" id="81628344"/>
<reference evidence="1" key="2">
    <citation type="journal article" date="2023" name="IMA Fungus">
        <title>Comparative genomic study of the Penicillium genus elucidates a diverse pangenome and 15 lateral gene transfer events.</title>
        <authorList>
            <person name="Petersen C."/>
            <person name="Sorensen T."/>
            <person name="Nielsen M.R."/>
            <person name="Sondergaard T.E."/>
            <person name="Sorensen J.L."/>
            <person name="Fitzpatrick D.A."/>
            <person name="Frisvad J.C."/>
            <person name="Nielsen K.L."/>
        </authorList>
    </citation>
    <scope>NUCLEOTIDE SEQUENCE</scope>
    <source>
        <strain evidence="1">IBT 30728</strain>
    </source>
</reference>
<dbReference type="AlphaFoldDB" id="A0A9W9WQP9"/>
<dbReference type="InterPro" id="IPR006439">
    <property type="entry name" value="HAD-SF_hydro_IA"/>
</dbReference>
<name>A0A9W9WQP9_9EURO</name>
<dbReference type="InterPro" id="IPR041492">
    <property type="entry name" value="HAD_2"/>
</dbReference>
<accession>A0A9W9WQP9</accession>
<dbReference type="SFLD" id="SFLDG01129">
    <property type="entry name" value="C1.5:_HAD__Beta-PGM__Phosphata"/>
    <property type="match status" value="1"/>
</dbReference>
<organism evidence="1 2">
    <name type="scientific">Penicillium diatomitis</name>
    <dbReference type="NCBI Taxonomy" id="2819901"/>
    <lineage>
        <taxon>Eukaryota</taxon>
        <taxon>Fungi</taxon>
        <taxon>Dikarya</taxon>
        <taxon>Ascomycota</taxon>
        <taxon>Pezizomycotina</taxon>
        <taxon>Eurotiomycetes</taxon>
        <taxon>Eurotiomycetidae</taxon>
        <taxon>Eurotiales</taxon>
        <taxon>Aspergillaceae</taxon>
        <taxon>Penicillium</taxon>
    </lineage>
</organism>
<proteinExistence type="predicted"/>
<evidence type="ECO:0000313" key="2">
    <source>
        <dbReference type="Proteomes" id="UP001148312"/>
    </source>
</evidence>
<dbReference type="SFLD" id="SFLDS00003">
    <property type="entry name" value="Haloacid_Dehalogenase"/>
    <property type="match status" value="1"/>
</dbReference>
<dbReference type="Gene3D" id="3.40.50.1000">
    <property type="entry name" value="HAD superfamily/HAD-like"/>
    <property type="match status" value="1"/>
</dbReference>
<comment type="caution">
    <text evidence="1">The sequence shown here is derived from an EMBL/GenBank/DDBJ whole genome shotgun (WGS) entry which is preliminary data.</text>
</comment>
<evidence type="ECO:0000313" key="1">
    <source>
        <dbReference type="EMBL" id="KAJ5471930.1"/>
    </source>
</evidence>
<dbReference type="PANTHER" id="PTHR18901">
    <property type="entry name" value="2-DEOXYGLUCOSE-6-PHOSPHATE PHOSPHATASE 2"/>
    <property type="match status" value="1"/>
</dbReference>
<gene>
    <name evidence="1" type="ORF">N7539_008499</name>
</gene>